<reference evidence="1" key="1">
    <citation type="submission" date="2020-05" db="UniProtKB">
        <authorList>
            <consortium name="EnsemblMetazoa"/>
        </authorList>
    </citation>
    <scope>IDENTIFICATION</scope>
    <source>
        <strain evidence="1">TTRI</strain>
    </source>
</reference>
<accession>A0A1A9USR6</accession>
<dbReference type="VEuPathDB" id="VectorBase:GAUT014125"/>
<sequence length="105" mass="11058">MNFGQKGQQQRLNMFRHGLDPSLESGESSIRKTILPSGIKATSQVRSFSSKVGGIKGFIYGPPWPTPLGRAAAGITGSDPTPDVAILPTVLLTTGTFSSTTIMPP</sequence>
<dbReference type="AlphaFoldDB" id="A0A1A9USR6"/>
<evidence type="ECO:0000313" key="2">
    <source>
        <dbReference type="Proteomes" id="UP000078200"/>
    </source>
</evidence>
<dbReference type="EnsemblMetazoa" id="GAUT014125-RA">
    <property type="protein sequence ID" value="GAUT014125-PA"/>
    <property type="gene ID" value="GAUT014125"/>
</dbReference>
<keyword evidence="2" id="KW-1185">Reference proteome</keyword>
<protein>
    <submittedName>
        <fullName evidence="1">Uncharacterized protein</fullName>
    </submittedName>
</protein>
<evidence type="ECO:0000313" key="1">
    <source>
        <dbReference type="EnsemblMetazoa" id="GAUT014125-PA"/>
    </source>
</evidence>
<organism evidence="1 2">
    <name type="scientific">Glossina austeni</name>
    <name type="common">Savannah tsetse fly</name>
    <dbReference type="NCBI Taxonomy" id="7395"/>
    <lineage>
        <taxon>Eukaryota</taxon>
        <taxon>Metazoa</taxon>
        <taxon>Ecdysozoa</taxon>
        <taxon>Arthropoda</taxon>
        <taxon>Hexapoda</taxon>
        <taxon>Insecta</taxon>
        <taxon>Pterygota</taxon>
        <taxon>Neoptera</taxon>
        <taxon>Endopterygota</taxon>
        <taxon>Diptera</taxon>
        <taxon>Brachycera</taxon>
        <taxon>Muscomorpha</taxon>
        <taxon>Hippoboscoidea</taxon>
        <taxon>Glossinidae</taxon>
        <taxon>Glossina</taxon>
    </lineage>
</organism>
<name>A0A1A9USR6_GLOAU</name>
<dbReference type="Proteomes" id="UP000078200">
    <property type="component" value="Unassembled WGS sequence"/>
</dbReference>
<proteinExistence type="predicted"/>